<evidence type="ECO:0000313" key="7">
    <source>
        <dbReference type="Proteomes" id="UP000218944"/>
    </source>
</evidence>
<dbReference type="Gene3D" id="1.20.1090.10">
    <property type="entry name" value="Dehydroquinate synthase-like - alpha domain"/>
    <property type="match status" value="1"/>
</dbReference>
<organism evidence="6 7">
    <name type="scientific">Streptomyces albireticuli</name>
    <dbReference type="NCBI Taxonomy" id="1940"/>
    <lineage>
        <taxon>Bacteria</taxon>
        <taxon>Bacillati</taxon>
        <taxon>Actinomycetota</taxon>
        <taxon>Actinomycetes</taxon>
        <taxon>Kitasatosporales</taxon>
        <taxon>Streptomycetaceae</taxon>
        <taxon>Streptomyces</taxon>
    </lineage>
</organism>
<protein>
    <recommendedName>
        <fullName evidence="5">3-dehydroquinate synthase C-terminal domain-containing protein</fullName>
    </recommendedName>
</protein>
<name>A0A2A2CY15_9ACTN</name>
<proteinExistence type="predicted"/>
<reference evidence="6 7" key="1">
    <citation type="submission" date="2017-08" db="EMBL/GenBank/DDBJ databases">
        <title>Genome sequence of Streptomyces albireticuli NRRL B-1670.</title>
        <authorList>
            <person name="Graham D.E."/>
            <person name="Mahan K.M."/>
            <person name="Klingeman D.M."/>
            <person name="Hettich R.L."/>
            <person name="Parry R.J."/>
            <person name="Spain J.C."/>
        </authorList>
    </citation>
    <scope>NUCLEOTIDE SEQUENCE [LARGE SCALE GENOMIC DNA]</scope>
    <source>
        <strain evidence="6 7">NRRL B-1670</strain>
    </source>
</reference>
<dbReference type="GO" id="GO:0003856">
    <property type="term" value="F:3-dehydroquinate synthase activity"/>
    <property type="evidence" value="ECO:0007669"/>
    <property type="project" value="TreeGrafter"/>
</dbReference>
<dbReference type="PANTHER" id="PTHR43622">
    <property type="entry name" value="3-DEHYDROQUINATE SYNTHASE"/>
    <property type="match status" value="1"/>
</dbReference>
<dbReference type="PANTHER" id="PTHR43622:SF1">
    <property type="entry name" value="3-DEHYDROQUINATE SYNTHASE"/>
    <property type="match status" value="1"/>
</dbReference>
<dbReference type="Pfam" id="PF24621">
    <property type="entry name" value="DHQS_C"/>
    <property type="match status" value="1"/>
</dbReference>
<dbReference type="EMBL" id="NSJV01000703">
    <property type="protein sequence ID" value="PAU44124.1"/>
    <property type="molecule type" value="Genomic_DNA"/>
</dbReference>
<keyword evidence="7" id="KW-1185">Reference proteome</keyword>
<evidence type="ECO:0000256" key="4">
    <source>
        <dbReference type="SAM" id="MobiDB-lite"/>
    </source>
</evidence>
<feature type="region of interest" description="Disordered" evidence="4">
    <location>
        <begin position="227"/>
        <end position="247"/>
    </location>
</feature>
<comment type="cofactor">
    <cofactor evidence="1">
        <name>Co(2+)</name>
        <dbReference type="ChEBI" id="CHEBI:48828"/>
    </cofactor>
</comment>
<evidence type="ECO:0000256" key="3">
    <source>
        <dbReference type="ARBA" id="ARBA00023027"/>
    </source>
</evidence>
<feature type="compositionally biased region" description="Low complexity" evidence="4">
    <location>
        <begin position="90"/>
        <end position="122"/>
    </location>
</feature>
<keyword evidence="2" id="KW-0479">Metal-binding</keyword>
<dbReference type="Gene3D" id="3.40.50.1970">
    <property type="match status" value="1"/>
</dbReference>
<dbReference type="Proteomes" id="UP000218944">
    <property type="component" value="Unassembled WGS sequence"/>
</dbReference>
<dbReference type="GO" id="GO:0046872">
    <property type="term" value="F:metal ion binding"/>
    <property type="evidence" value="ECO:0007669"/>
    <property type="project" value="UniProtKB-KW"/>
</dbReference>
<feature type="domain" description="3-dehydroquinate synthase C-terminal" evidence="5">
    <location>
        <begin position="327"/>
        <end position="435"/>
    </location>
</feature>
<sequence length="521" mass="53231">MRCGAVPSVRGGAGAGAGWTWTTTGRPGRCCLSAPRRRPMGRDGRGARWGPSAHDLGMPGGRRWTGKPTVTSSPASTDMNVIPAPPPFSASPARFASPAPSPFTPSTSAPSPSAPSPSATSPEIALDRAVLAGCAHFPVRIRHGDGSWAELPRVADALGAEEFLLVSERGVPRAHIARVLRHLGAHAPTRLSWSAGGGVPEGVRVAPGSVVVALGGTRVIEAAADLAGRGHGDSGHGENGHRGRGGRPRLVLMPTTPRAMADTALSLVDADGRPRTAPVLVRAQLEFLRTLPSTKVRDGLAPLVRNVLAVRPGSYDSVAARLRPGGDHDPGVLASFLVLCAECRATAVCYDPFEQGPARALSYGRTVADALRAEAGGTLPAGAAAALGMLVAARVAVEAGLLDPAAERAHRDLIARWGAPLRLPVPLSAERVVERVIAGPGGGAMVLLDDLGRPHMGRDGMLTATGRPLLRAGLAAVAAAVPSAGHAEAARLSGVRAPAVPVGVPPTVMRHPARASGPGRP</sequence>
<comment type="caution">
    <text evidence="6">The sequence shown here is derived from an EMBL/GenBank/DDBJ whole genome shotgun (WGS) entry which is preliminary data.</text>
</comment>
<evidence type="ECO:0000259" key="5">
    <source>
        <dbReference type="Pfam" id="PF24621"/>
    </source>
</evidence>
<evidence type="ECO:0000256" key="2">
    <source>
        <dbReference type="ARBA" id="ARBA00022723"/>
    </source>
</evidence>
<evidence type="ECO:0000313" key="6">
    <source>
        <dbReference type="EMBL" id="PAU44124.1"/>
    </source>
</evidence>
<dbReference type="InterPro" id="IPR050071">
    <property type="entry name" value="Dehydroquinate_synthase"/>
</dbReference>
<dbReference type="InterPro" id="IPR056179">
    <property type="entry name" value="DHQS_C"/>
</dbReference>
<keyword evidence="3" id="KW-0520">NAD</keyword>
<accession>A0A2A2CY15</accession>
<feature type="compositionally biased region" description="Polar residues" evidence="4">
    <location>
        <begin position="68"/>
        <end position="79"/>
    </location>
</feature>
<evidence type="ECO:0000256" key="1">
    <source>
        <dbReference type="ARBA" id="ARBA00001941"/>
    </source>
</evidence>
<dbReference type="SUPFAM" id="SSF56796">
    <property type="entry name" value="Dehydroquinate synthase-like"/>
    <property type="match status" value="1"/>
</dbReference>
<gene>
    <name evidence="6" type="ORF">CK936_36570</name>
</gene>
<dbReference type="AlphaFoldDB" id="A0A2A2CY15"/>
<feature type="region of interest" description="Disordered" evidence="4">
    <location>
        <begin position="30"/>
        <end position="122"/>
    </location>
</feature>
<feature type="compositionally biased region" description="Basic and acidic residues" evidence="4">
    <location>
        <begin position="228"/>
        <end position="241"/>
    </location>
</feature>